<name>A0A0F9HSW6_9ZZZZ</name>
<dbReference type="AlphaFoldDB" id="A0A0F9HSW6"/>
<sequence>MKIMRFTTECPRCVALEAEIAELKRNSKPGELFRPSQPKRWKPRITFTETELRRMSEANENA</sequence>
<reference evidence="1" key="1">
    <citation type="journal article" date="2015" name="Nature">
        <title>Complex archaea that bridge the gap between prokaryotes and eukaryotes.</title>
        <authorList>
            <person name="Spang A."/>
            <person name="Saw J.H."/>
            <person name="Jorgensen S.L."/>
            <person name="Zaremba-Niedzwiedzka K."/>
            <person name="Martijn J."/>
            <person name="Lind A.E."/>
            <person name="van Eijk R."/>
            <person name="Schleper C."/>
            <person name="Guy L."/>
            <person name="Ettema T.J."/>
        </authorList>
    </citation>
    <scope>NUCLEOTIDE SEQUENCE</scope>
</reference>
<evidence type="ECO:0000313" key="1">
    <source>
        <dbReference type="EMBL" id="KKL78232.1"/>
    </source>
</evidence>
<gene>
    <name evidence="1" type="ORF">LCGC14_2026900</name>
</gene>
<organism evidence="1">
    <name type="scientific">marine sediment metagenome</name>
    <dbReference type="NCBI Taxonomy" id="412755"/>
    <lineage>
        <taxon>unclassified sequences</taxon>
        <taxon>metagenomes</taxon>
        <taxon>ecological metagenomes</taxon>
    </lineage>
</organism>
<proteinExistence type="predicted"/>
<protein>
    <submittedName>
        <fullName evidence="1">Uncharacterized protein</fullName>
    </submittedName>
</protein>
<comment type="caution">
    <text evidence="1">The sequence shown here is derived from an EMBL/GenBank/DDBJ whole genome shotgun (WGS) entry which is preliminary data.</text>
</comment>
<accession>A0A0F9HSW6</accession>
<dbReference type="EMBL" id="LAZR01023523">
    <property type="protein sequence ID" value="KKL78232.1"/>
    <property type="molecule type" value="Genomic_DNA"/>
</dbReference>